<dbReference type="RefSeq" id="WP_055657117.1">
    <property type="nucleotide sequence ID" value="NZ_CABIXC010000009.1"/>
</dbReference>
<dbReference type="Proteomes" id="UP000095651">
    <property type="component" value="Unassembled WGS sequence"/>
</dbReference>
<protein>
    <submittedName>
        <fullName evidence="1">Uncharacterized protein</fullName>
    </submittedName>
</protein>
<reference evidence="1 2" key="1">
    <citation type="submission" date="2015-09" db="EMBL/GenBank/DDBJ databases">
        <authorList>
            <consortium name="Pathogen Informatics"/>
        </authorList>
    </citation>
    <scope>NUCLEOTIDE SEQUENCE [LARGE SCALE GENOMIC DNA]</scope>
    <source>
        <strain evidence="1 2">2789STDY5608850</strain>
    </source>
</reference>
<evidence type="ECO:0000313" key="1">
    <source>
        <dbReference type="EMBL" id="CUO65775.1"/>
    </source>
</evidence>
<sequence>MIVMICVDDHNGMMFNHRRQSRDSAVQERVLRCSENSRLWMNEYSSKLFLEPKPDWLSVDPAFLDRAGSGEYCFVEDQDILPYEDELESIILFQWNRSYPADFHFPADILSHGWTMTESEEFEGSSHEKIIREVYKKDEENK</sequence>
<evidence type="ECO:0000313" key="2">
    <source>
        <dbReference type="Proteomes" id="UP000095651"/>
    </source>
</evidence>
<accession>A0A174GZ31</accession>
<gene>
    <name evidence="1" type="ORF">ERS852407_03515</name>
</gene>
<dbReference type="AlphaFoldDB" id="A0A174GZ31"/>
<proteinExistence type="predicted"/>
<organism evidence="1 2">
    <name type="scientific">Hungatella hathewayi</name>
    <dbReference type="NCBI Taxonomy" id="154046"/>
    <lineage>
        <taxon>Bacteria</taxon>
        <taxon>Bacillati</taxon>
        <taxon>Bacillota</taxon>
        <taxon>Clostridia</taxon>
        <taxon>Lachnospirales</taxon>
        <taxon>Lachnospiraceae</taxon>
        <taxon>Hungatella</taxon>
    </lineage>
</organism>
<dbReference type="EMBL" id="CYZE01000009">
    <property type="protein sequence ID" value="CUO65775.1"/>
    <property type="molecule type" value="Genomic_DNA"/>
</dbReference>
<name>A0A174GZ31_9FIRM</name>